<organism evidence="2 3">
    <name type="scientific">Mesoflavibacter profundi</name>
    <dbReference type="NCBI Taxonomy" id="2708110"/>
    <lineage>
        <taxon>Bacteria</taxon>
        <taxon>Pseudomonadati</taxon>
        <taxon>Bacteroidota</taxon>
        <taxon>Flavobacteriia</taxon>
        <taxon>Flavobacteriales</taxon>
        <taxon>Flavobacteriaceae</taxon>
        <taxon>Mesoflavibacter</taxon>
    </lineage>
</organism>
<gene>
    <name evidence="2" type="ORF">OOZ35_13215</name>
</gene>
<proteinExistence type="predicted"/>
<comment type="caution">
    <text evidence="2">The sequence shown here is derived from an EMBL/GenBank/DDBJ whole genome shotgun (WGS) entry which is preliminary data.</text>
</comment>
<feature type="chain" id="PRO_5045209857" description="YbjN domain-containing protein" evidence="1">
    <location>
        <begin position="22"/>
        <end position="157"/>
    </location>
</feature>
<keyword evidence="3" id="KW-1185">Reference proteome</keyword>
<feature type="signal peptide" evidence="1">
    <location>
        <begin position="1"/>
        <end position="21"/>
    </location>
</feature>
<evidence type="ECO:0000256" key="1">
    <source>
        <dbReference type="SAM" id="SignalP"/>
    </source>
</evidence>
<dbReference type="Proteomes" id="UP001149142">
    <property type="component" value="Unassembled WGS sequence"/>
</dbReference>
<keyword evidence="1" id="KW-0732">Signal</keyword>
<reference evidence="2" key="1">
    <citation type="submission" date="2022-11" db="EMBL/GenBank/DDBJ databases">
        <title>Refractory cell wall polysaccharides provide important carbon source for microbial heterotrophs in the hadal ocean.</title>
        <authorList>
            <person name="Zhu X."/>
        </authorList>
    </citation>
    <scope>NUCLEOTIDE SEQUENCE</scope>
    <source>
        <strain evidence="2">MTRN7</strain>
    </source>
</reference>
<evidence type="ECO:0000313" key="2">
    <source>
        <dbReference type="EMBL" id="MDA0178455.1"/>
    </source>
</evidence>
<protein>
    <recommendedName>
        <fullName evidence="4">YbjN domain-containing protein</fullName>
    </recommendedName>
</protein>
<name>A0ABT4S308_9FLAO</name>
<evidence type="ECO:0008006" key="4">
    <source>
        <dbReference type="Google" id="ProtNLM"/>
    </source>
</evidence>
<dbReference type="RefSeq" id="WP_270005810.1">
    <property type="nucleotide sequence ID" value="NZ_JAPFGC010000002.1"/>
</dbReference>
<evidence type="ECO:0000313" key="3">
    <source>
        <dbReference type="Proteomes" id="UP001149142"/>
    </source>
</evidence>
<sequence length="157" mass="18153">MKTLQKLLFLLLFSITTQSFAQDKLMSPEDVTSSSLEQLFKSAYIKVTEVKDSYLKIEDARTVYLDIDNKKRFIGLNTVYNLQDNVSKSEILDIFNTINKEVLMVKCYYNESSNTVSFFYHFWMDGGYSTKTLVSTVKLFQQAVSLALTKDVENKIF</sequence>
<dbReference type="EMBL" id="JAPFGC010000002">
    <property type="protein sequence ID" value="MDA0178455.1"/>
    <property type="molecule type" value="Genomic_DNA"/>
</dbReference>
<accession>A0ABT4S308</accession>